<keyword evidence="7" id="KW-1185">Reference proteome</keyword>
<evidence type="ECO:0000259" key="5">
    <source>
        <dbReference type="SMART" id="SM00872"/>
    </source>
</evidence>
<keyword evidence="4" id="KW-0326">Glycosidase</keyword>
<dbReference type="PANTHER" id="PTHR46017">
    <property type="entry name" value="ALPHA-MANNOSIDASE 2C1"/>
    <property type="match status" value="1"/>
</dbReference>
<evidence type="ECO:0000256" key="1">
    <source>
        <dbReference type="ARBA" id="ARBA00009792"/>
    </source>
</evidence>
<dbReference type="InterPro" id="IPR028995">
    <property type="entry name" value="Glyco_hydro_57/38_cen_sf"/>
</dbReference>
<dbReference type="Proteomes" id="UP001205357">
    <property type="component" value="Unassembled WGS sequence"/>
</dbReference>
<keyword evidence="2" id="KW-0479">Metal-binding</keyword>
<feature type="domain" description="Glycoside hydrolase family 38 central" evidence="5">
    <location>
        <begin position="273"/>
        <end position="351"/>
    </location>
</feature>
<name>A0ABT2DW82_9ENTR</name>
<proteinExistence type="inferred from homology"/>
<dbReference type="Gene3D" id="1.20.1270.50">
    <property type="entry name" value="Glycoside hydrolase family 38, central domain"/>
    <property type="match status" value="1"/>
</dbReference>
<evidence type="ECO:0000313" key="7">
    <source>
        <dbReference type="Proteomes" id="UP001205357"/>
    </source>
</evidence>
<dbReference type="InterPro" id="IPR037094">
    <property type="entry name" value="Glyco_hydro_38_cen_sf"/>
</dbReference>
<keyword evidence="3" id="KW-0378">Hydrolase</keyword>
<organism evidence="6 7">
    <name type="scientific">Scandinavium hiltneri</name>
    <dbReference type="NCBI Taxonomy" id="2926519"/>
    <lineage>
        <taxon>Bacteria</taxon>
        <taxon>Pseudomonadati</taxon>
        <taxon>Pseudomonadota</taxon>
        <taxon>Gammaproteobacteria</taxon>
        <taxon>Enterobacterales</taxon>
        <taxon>Enterobacteriaceae</taxon>
        <taxon>Scandinavium</taxon>
    </lineage>
</organism>
<dbReference type="SUPFAM" id="SSF74650">
    <property type="entry name" value="Galactose mutarotase-like"/>
    <property type="match status" value="1"/>
</dbReference>
<dbReference type="SUPFAM" id="SSF88713">
    <property type="entry name" value="Glycoside hydrolase/deacetylase"/>
    <property type="match status" value="1"/>
</dbReference>
<dbReference type="InterPro" id="IPR011682">
    <property type="entry name" value="Glyco_hydro_38_C"/>
</dbReference>
<evidence type="ECO:0000256" key="4">
    <source>
        <dbReference type="ARBA" id="ARBA00023295"/>
    </source>
</evidence>
<dbReference type="InterPro" id="IPR011013">
    <property type="entry name" value="Gal_mutarotase_sf_dom"/>
</dbReference>
<dbReference type="Gene3D" id="3.20.110.10">
    <property type="entry name" value="Glycoside hydrolase 38, N terminal domain"/>
    <property type="match status" value="1"/>
</dbReference>
<dbReference type="SMART" id="SM00872">
    <property type="entry name" value="Alpha-mann_mid"/>
    <property type="match status" value="1"/>
</dbReference>
<dbReference type="InterPro" id="IPR011330">
    <property type="entry name" value="Glyco_hydro/deAcase_b/a-brl"/>
</dbReference>
<accession>A0ABT2DW82</accession>
<sequence length="867" mass="97074">MKTVHLIQHTHWDREWYFTENDSRTVLYYFMADVIARLEADESLGPLVLDGQTVVLEDYFQVAPDNRERVLKLITAGRLLIGPWYTQTDFLVVGAESITRNLLLGMADCQTLGSRMPVGYVPDSFGQSAQLPMFLAQFAIDRAVIWRGWCEHDVASSEFIWRSADGSSVTTAVLPWGYGCAKWLPTNAEEAWRVLPGILQKQAKFSASAQILLPNGNDQSPFEYGVPAMLDTLNEQQAEYRFVRSDFSRYFQALEGETLAEFQGELLSPKYMRIHRGIFSTRMDIKQANARLENFVSQQLEPLLSVVWRLGLPYPQTAVENIWREAMKSHAHDSIGGCNADRVNAMVKARLTSGQESASQLFELNMKMLAEGIDARQQGKKIIIFNSLPYERDGRVALTLYVPGTDFCIVDASGQPCRWQIVHEEQQDMSVIVQELSNSTTTVWYRKCTLLLEAKALPACGYQTLYLQEDCAAGFVATSGEISALENGWLRLTLDEGQISLLDKRSGKRWEHILQLVDGGDAGDNYNYSPPEEDWRVTSDGALTSATWQRGTLADTLTLNWSIAAPVDQLARQQHLCNAQLNVSMTLALDHDRPLLDVQVSLDNTLRDHRLQVEIPTDIGEMFHFADQPFGLIRRENRPQTLAVWQQEQWTEAPASLWPMQSLVMMHNQSHGMCVVTEGLREYEIPADKPATLAITLLRSVGWLGQANMPWRPGRASGMVLPSPDSQLTGPFHCHFALLPLHQGPDATFWRDVENWRTPALGWLDSGWSRFKTNPHGKSFPSSYSLLSWDTPLHFSTLKKAQNGDALILRGWNPGTSLLSSAAPVAAGDITPVTLAETSLCALQKTVSACAPVSWRIQPAKEGKSDA</sequence>
<dbReference type="InterPro" id="IPR000602">
    <property type="entry name" value="Glyco_hydro_38_N"/>
</dbReference>
<dbReference type="RefSeq" id="WP_258986382.1">
    <property type="nucleotide sequence ID" value="NZ_JALIGE010000066.1"/>
</dbReference>
<dbReference type="SUPFAM" id="SSF88688">
    <property type="entry name" value="Families 57/38 glycoside transferase middle domain"/>
    <property type="match status" value="1"/>
</dbReference>
<comment type="similarity">
    <text evidence="1">Belongs to the glycosyl hydrolase 38 family.</text>
</comment>
<evidence type="ECO:0000256" key="3">
    <source>
        <dbReference type="ARBA" id="ARBA00022801"/>
    </source>
</evidence>
<protein>
    <submittedName>
        <fullName evidence="6">Alpha-mannosidase</fullName>
    </submittedName>
</protein>
<gene>
    <name evidence="6" type="ORF">MUU47_01775</name>
</gene>
<reference evidence="6 7" key="1">
    <citation type="submission" date="2022-04" db="EMBL/GenBank/DDBJ databases">
        <title>Proposal of a three novel species of Scandinavium, Scandinavium hiltneri, Scandinavium manionii, Scandinavium tedordense.</title>
        <authorList>
            <person name="Maddock D.W."/>
            <person name="Brady C.L."/>
            <person name="Denman S."/>
            <person name="Arnold D."/>
        </authorList>
    </citation>
    <scope>NUCLEOTIDE SEQUENCE [LARGE SCALE GENOMIC DNA]</scope>
    <source>
        <strain evidence="6 7">H11S7</strain>
    </source>
</reference>
<dbReference type="Pfam" id="PF09261">
    <property type="entry name" value="Alpha-mann_mid"/>
    <property type="match status" value="1"/>
</dbReference>
<dbReference type="Pfam" id="PF07748">
    <property type="entry name" value="Glyco_hydro_38C"/>
    <property type="match status" value="1"/>
</dbReference>
<dbReference type="CDD" id="cd10815">
    <property type="entry name" value="GH38N_AMII_EcMngB_like"/>
    <property type="match status" value="1"/>
</dbReference>
<dbReference type="PANTHER" id="PTHR46017:SF2">
    <property type="entry name" value="MANNOSYLGLYCERATE HYDROLASE"/>
    <property type="match status" value="1"/>
</dbReference>
<dbReference type="EMBL" id="JALIGE010000066">
    <property type="protein sequence ID" value="MCS2159878.1"/>
    <property type="molecule type" value="Genomic_DNA"/>
</dbReference>
<dbReference type="InterPro" id="IPR015341">
    <property type="entry name" value="Glyco_hydro_38_cen"/>
</dbReference>
<evidence type="ECO:0000313" key="6">
    <source>
        <dbReference type="EMBL" id="MCS2159878.1"/>
    </source>
</evidence>
<dbReference type="InterPro" id="IPR027291">
    <property type="entry name" value="Glyco_hydro_38_N_sf"/>
</dbReference>
<dbReference type="Gene3D" id="2.70.98.30">
    <property type="entry name" value="Golgi alpha-mannosidase II, domain 4"/>
    <property type="match status" value="1"/>
</dbReference>
<evidence type="ECO:0000256" key="2">
    <source>
        <dbReference type="ARBA" id="ARBA00022723"/>
    </source>
</evidence>
<comment type="caution">
    <text evidence="6">The sequence shown here is derived from an EMBL/GenBank/DDBJ whole genome shotgun (WGS) entry which is preliminary data.</text>
</comment>
<dbReference type="Pfam" id="PF01074">
    <property type="entry name" value="Glyco_hydro_38N"/>
    <property type="match status" value="1"/>
</dbReference>